<organism evidence="1 2">
    <name type="scientific">Candidatus Accumulibacter adjunctus</name>
    <dbReference type="NCBI Taxonomy" id="1454001"/>
    <lineage>
        <taxon>Bacteria</taxon>
        <taxon>Pseudomonadati</taxon>
        <taxon>Pseudomonadota</taxon>
        <taxon>Betaproteobacteria</taxon>
        <taxon>Candidatus Accumulibacter</taxon>
    </lineage>
</organism>
<gene>
    <name evidence="1" type="ORF">AW08_00210</name>
</gene>
<dbReference type="STRING" id="1454001.AW08_00210"/>
<dbReference type="Gene3D" id="3.40.50.2000">
    <property type="entry name" value="Glycogen Phosphorylase B"/>
    <property type="match status" value="1"/>
</dbReference>
<dbReference type="PATRIC" id="fig|1454001.3.peg.44"/>
<reference evidence="1" key="1">
    <citation type="submission" date="2014-02" db="EMBL/GenBank/DDBJ databases">
        <title>Expanding our view of genomic diversity in Candidatus Accumulibacter clades.</title>
        <authorList>
            <person name="Skennerton C.T."/>
            <person name="Barr J.J."/>
            <person name="Slater F.R."/>
            <person name="Bond P.L."/>
            <person name="Tyson G.W."/>
        </authorList>
    </citation>
    <scope>NUCLEOTIDE SEQUENCE [LARGE SCALE GENOMIC DNA]</scope>
</reference>
<evidence type="ECO:0000313" key="2">
    <source>
        <dbReference type="Proteomes" id="UP000020218"/>
    </source>
</evidence>
<dbReference type="InterPro" id="IPR053205">
    <property type="entry name" value="GHMP_kinase_L-arabinokinase"/>
</dbReference>
<accession>A0A011NYJ0</accession>
<dbReference type="PANTHER" id="PTHR38134:SF2">
    <property type="entry name" value="GALACTOKINASE"/>
    <property type="match status" value="1"/>
</dbReference>
<evidence type="ECO:0000313" key="1">
    <source>
        <dbReference type="EMBL" id="EXI69717.1"/>
    </source>
</evidence>
<name>A0A011NYJ0_9PROT</name>
<dbReference type="AlphaFoldDB" id="A0A011NYJ0"/>
<keyword evidence="2" id="KW-1185">Reference proteome</keyword>
<sequence>MNQAHLFVDISAHGFGHLAQAAPVINALTTHAPKLRLTVRSGLPQAKLRERLRCTFDHLAARSDFGYVMLDAMRVDLAATAQAYRRQHAEWERLVAQEARFLAGLQPTLVLSDVAYLPLAGAARAGIPSVALCSLNWAELFAHFFSAADWAPPIHQQMLAAYDSAEFFLRLTPGMPMTDLARRRNIGPVAALGVDRRQALRQQLASHPEERLVLIAFGGIDTQLPVAQWPRASGIRWLVPQGWRLRQANTTDFESLELPMIDLLCSVDAVIAKPGYGTFAEAACNGTPLLYVRRQEWPEQDCLIEWLHTHARCAEVAAADLRAGRLQAPLAALWQQPQPRPPRPTGADEAATALLPWLAPVAPAPGDRPSVS</sequence>
<dbReference type="PANTHER" id="PTHR38134">
    <property type="entry name" value="SLR1395 PROTEIN"/>
    <property type="match status" value="1"/>
</dbReference>
<evidence type="ECO:0008006" key="3">
    <source>
        <dbReference type="Google" id="ProtNLM"/>
    </source>
</evidence>
<protein>
    <recommendedName>
        <fullName evidence="3">Glycosyl transferase family 28 C-terminal domain-containing protein</fullName>
    </recommendedName>
</protein>
<dbReference type="EMBL" id="JFAX01000001">
    <property type="protein sequence ID" value="EXI69717.1"/>
    <property type="molecule type" value="Genomic_DNA"/>
</dbReference>
<comment type="caution">
    <text evidence="1">The sequence shown here is derived from an EMBL/GenBank/DDBJ whole genome shotgun (WGS) entry which is preliminary data.</text>
</comment>
<dbReference type="SUPFAM" id="SSF53756">
    <property type="entry name" value="UDP-Glycosyltransferase/glycogen phosphorylase"/>
    <property type="match status" value="1"/>
</dbReference>
<proteinExistence type="predicted"/>
<dbReference type="Proteomes" id="UP000020218">
    <property type="component" value="Unassembled WGS sequence"/>
</dbReference>